<evidence type="ECO:0000313" key="1">
    <source>
        <dbReference type="EMBL" id="KSV17269.1"/>
    </source>
</evidence>
<accession>A0A0V8M0G8</accession>
<gene>
    <name evidence="1" type="ORF">DA01_06665</name>
</gene>
<comment type="caution">
    <text evidence="1">The sequence shown here is derived from an EMBL/GenBank/DDBJ whole genome shotgun (WGS) entry which is preliminary data.</text>
</comment>
<protein>
    <submittedName>
        <fullName evidence="1">Uncharacterized protein</fullName>
    </submittedName>
</protein>
<name>A0A0V8M0G8_9CHLR</name>
<dbReference type="Proteomes" id="UP000053577">
    <property type="component" value="Unassembled WGS sequence"/>
</dbReference>
<evidence type="ECO:0000313" key="2">
    <source>
        <dbReference type="Proteomes" id="UP000053577"/>
    </source>
</evidence>
<organism evidence="1 2">
    <name type="scientific">Dehalococcoides mccartyi</name>
    <dbReference type="NCBI Taxonomy" id="61435"/>
    <lineage>
        <taxon>Bacteria</taxon>
        <taxon>Bacillati</taxon>
        <taxon>Chloroflexota</taxon>
        <taxon>Dehalococcoidia</taxon>
        <taxon>Dehalococcoidales</taxon>
        <taxon>Dehalococcoidaceae</taxon>
        <taxon>Dehalococcoides</taxon>
    </lineage>
</organism>
<sequence>MPSGFPIYSKTTEIFTNPAVYIRCLKTLSQYIFVLPERQLESKTDCAIIMHGLGCLGQSAPVF</sequence>
<dbReference type="EMBL" id="JGYD01000025">
    <property type="protein sequence ID" value="KSV17269.1"/>
    <property type="molecule type" value="Genomic_DNA"/>
</dbReference>
<reference evidence="1 2" key="1">
    <citation type="journal article" date="2015" name="Sci. Rep.">
        <title>A comparative genomics and reductive dehalogenase gene transcription study of two chloroethene-respiring bacteria, Dehalococcoides mccartyi strains MB and 11a.</title>
        <authorList>
            <person name="Low A."/>
            <person name="Shen Z."/>
            <person name="Cheng D."/>
            <person name="Rogers M.J."/>
            <person name="Lee P.K."/>
            <person name="He J."/>
        </authorList>
    </citation>
    <scope>NUCLEOTIDE SEQUENCE [LARGE SCALE GENOMIC DNA]</scope>
    <source>
        <strain evidence="1 2">MB</strain>
    </source>
</reference>
<proteinExistence type="predicted"/>
<dbReference type="AlphaFoldDB" id="A0A0V8M0G8"/>